<dbReference type="EMBL" id="MWWR01000010">
    <property type="protein sequence ID" value="OZG51228.1"/>
    <property type="molecule type" value="Genomic_DNA"/>
</dbReference>
<protein>
    <submittedName>
        <fullName evidence="1">Uncharacterized protein</fullName>
    </submittedName>
</protein>
<name>A0A261EWK5_9BIFI</name>
<gene>
    <name evidence="1" type="ORF">PSRA_1270</name>
</gene>
<reference evidence="1 2" key="1">
    <citation type="journal article" date="2017" name="BMC Genomics">
        <title>Comparative genomic and phylogenomic analyses of the Bifidobacteriaceae family.</title>
        <authorList>
            <person name="Lugli G.A."/>
            <person name="Milani C."/>
            <person name="Turroni F."/>
            <person name="Duranti S."/>
            <person name="Mancabelli L."/>
            <person name="Mangifesta M."/>
            <person name="Ferrario C."/>
            <person name="Modesto M."/>
            <person name="Mattarelli P."/>
            <person name="Jiri K."/>
            <person name="van Sinderen D."/>
            <person name="Ventura M."/>
        </authorList>
    </citation>
    <scope>NUCLEOTIDE SEQUENCE [LARGE SCALE GENOMIC DNA]</scope>
    <source>
        <strain evidence="1 2">DSM 24742</strain>
    </source>
</reference>
<comment type="caution">
    <text evidence="1">The sequence shown here is derived from an EMBL/GenBank/DDBJ whole genome shotgun (WGS) entry which is preliminary data.</text>
</comment>
<proteinExistence type="predicted"/>
<keyword evidence="2" id="KW-1185">Reference proteome</keyword>
<sequence length="216" mass="23560">MERIYKLNDSAGANANPFGHDITAAATHEGERMDMHDATAYVRHALKDGPAPMTRILCPGHETETRAALRCMTDTGEAACVDGGKTGVHLIAWGVVAYTYADESEPGCLELEYIEAPAVGARAIINKDAETRTLAVTFENVEEWAPAVFYRDTARGEITALMNFMTCTRRELERHAASLPGYSVDYGADDGRPWGWCPVSETWAAMGRMLRVGGCL</sequence>
<accession>A0A261EWK5</accession>
<evidence type="ECO:0000313" key="1">
    <source>
        <dbReference type="EMBL" id="OZG51228.1"/>
    </source>
</evidence>
<dbReference type="AlphaFoldDB" id="A0A261EWK5"/>
<evidence type="ECO:0000313" key="2">
    <source>
        <dbReference type="Proteomes" id="UP000216725"/>
    </source>
</evidence>
<organism evidence="1 2">
    <name type="scientific">Pseudoscardovia radai</name>
    <dbReference type="NCBI Taxonomy" id="987066"/>
    <lineage>
        <taxon>Bacteria</taxon>
        <taxon>Bacillati</taxon>
        <taxon>Actinomycetota</taxon>
        <taxon>Actinomycetes</taxon>
        <taxon>Bifidobacteriales</taxon>
        <taxon>Bifidobacteriaceae</taxon>
        <taxon>Pseudoscardovia</taxon>
    </lineage>
</organism>
<dbReference type="Proteomes" id="UP000216725">
    <property type="component" value="Unassembled WGS sequence"/>
</dbReference>